<dbReference type="NCBIfam" id="NF004316">
    <property type="entry name" value="PRK05711.1"/>
    <property type="match status" value="1"/>
</dbReference>
<evidence type="ECO:0000259" key="19">
    <source>
        <dbReference type="SMART" id="SM00479"/>
    </source>
</evidence>
<evidence type="ECO:0000256" key="1">
    <source>
        <dbReference type="ARBA" id="ARBA00001936"/>
    </source>
</evidence>
<dbReference type="InterPro" id="IPR013520">
    <property type="entry name" value="Ribonucl_H"/>
</dbReference>
<feature type="domain" description="Exonuclease" evidence="19">
    <location>
        <begin position="2"/>
        <end position="175"/>
    </location>
</feature>
<keyword evidence="4 18" id="KW-0808">Transferase</keyword>
<keyword evidence="7 18" id="KW-0540">Nuclease</keyword>
<keyword evidence="8 17" id="KW-0479">Metal-binding</keyword>
<feature type="binding site" evidence="16">
    <location>
        <position position="9"/>
    </location>
    <ligand>
        <name>substrate</name>
    </ligand>
</feature>
<dbReference type="GO" id="GO:0008408">
    <property type="term" value="F:3'-5' exonuclease activity"/>
    <property type="evidence" value="ECO:0007669"/>
    <property type="project" value="TreeGrafter"/>
</dbReference>
<feature type="binding site" evidence="16">
    <location>
        <position position="57"/>
    </location>
    <ligand>
        <name>substrate</name>
    </ligand>
</feature>
<keyword evidence="5 18" id="KW-0548">Nucleotidyltransferase</keyword>
<dbReference type="Pfam" id="PF00929">
    <property type="entry name" value="RNase_T"/>
    <property type="match status" value="1"/>
</dbReference>
<keyword evidence="9 18" id="KW-0378">Hydrolase</keyword>
<dbReference type="InterPro" id="IPR006309">
    <property type="entry name" value="DnaQ_proteo"/>
</dbReference>
<evidence type="ECO:0000256" key="2">
    <source>
        <dbReference type="ARBA" id="ARBA00012417"/>
    </source>
</evidence>
<evidence type="ECO:0000256" key="17">
    <source>
        <dbReference type="PIRSR" id="PIRSR606309-3"/>
    </source>
</evidence>
<evidence type="ECO:0000256" key="6">
    <source>
        <dbReference type="ARBA" id="ARBA00022705"/>
    </source>
</evidence>
<evidence type="ECO:0000256" key="12">
    <source>
        <dbReference type="ARBA" id="ARBA00022932"/>
    </source>
</evidence>
<evidence type="ECO:0000313" key="21">
    <source>
        <dbReference type="Proteomes" id="UP000588068"/>
    </source>
</evidence>
<evidence type="ECO:0000256" key="18">
    <source>
        <dbReference type="RuleBase" id="RU364087"/>
    </source>
</evidence>
<dbReference type="GO" id="GO:0046872">
    <property type="term" value="F:metal ion binding"/>
    <property type="evidence" value="ECO:0007669"/>
    <property type="project" value="UniProtKB-KW"/>
</dbReference>
<dbReference type="FunFam" id="3.30.420.10:FF:000012">
    <property type="entry name" value="DNA polymerase III subunit epsilon"/>
    <property type="match status" value="1"/>
</dbReference>
<proteinExistence type="predicted"/>
<comment type="subunit">
    <text evidence="18">DNA polymerase III contains a core (composed of alpha, epsilon and theta chains) that associates with a tau subunit. This core dimerizes to form the POLIII' complex. PolIII' associates with the gamma complex (composed of gamma, delta, delta', psi and chi chains) and with the beta chain to form the complete DNA polymerase III complex.</text>
</comment>
<evidence type="ECO:0000256" key="16">
    <source>
        <dbReference type="PIRSR" id="PIRSR606309-2"/>
    </source>
</evidence>
<dbReference type="InterPro" id="IPR012337">
    <property type="entry name" value="RNaseH-like_sf"/>
</dbReference>
<evidence type="ECO:0000256" key="10">
    <source>
        <dbReference type="ARBA" id="ARBA00022839"/>
    </source>
</evidence>
<reference evidence="20 21" key="1">
    <citation type="submission" date="2020-08" db="EMBL/GenBank/DDBJ databases">
        <title>Genomic Encyclopedia of Type Strains, Phase IV (KMG-IV): sequencing the most valuable type-strain genomes for metagenomic binning, comparative biology and taxonomic classification.</title>
        <authorList>
            <person name="Goeker M."/>
        </authorList>
    </citation>
    <scope>NUCLEOTIDE SEQUENCE [LARGE SCALE GENOMIC DNA]</scope>
    <source>
        <strain evidence="20 21">DSM 26723</strain>
    </source>
</reference>
<dbReference type="GO" id="GO:0045004">
    <property type="term" value="P:DNA replication proofreading"/>
    <property type="evidence" value="ECO:0007669"/>
    <property type="project" value="TreeGrafter"/>
</dbReference>
<dbReference type="PANTHER" id="PTHR30231">
    <property type="entry name" value="DNA POLYMERASE III SUBUNIT EPSILON"/>
    <property type="match status" value="1"/>
</dbReference>
<dbReference type="GO" id="GO:0003677">
    <property type="term" value="F:DNA binding"/>
    <property type="evidence" value="ECO:0007669"/>
    <property type="project" value="InterPro"/>
</dbReference>
<evidence type="ECO:0000256" key="4">
    <source>
        <dbReference type="ARBA" id="ARBA00022679"/>
    </source>
</evidence>
<dbReference type="PANTHER" id="PTHR30231:SF41">
    <property type="entry name" value="DNA POLYMERASE III SUBUNIT EPSILON"/>
    <property type="match status" value="1"/>
</dbReference>
<keyword evidence="10 18" id="KW-0269">Exonuclease</keyword>
<comment type="cofactor">
    <cofactor evidence="17">
        <name>Mg(2+)</name>
        <dbReference type="ChEBI" id="CHEBI:18420"/>
    </cofactor>
    <cofactor evidence="17">
        <name>Mn(2+)</name>
        <dbReference type="ChEBI" id="CHEBI:29035"/>
    </cofactor>
    <text evidence="17">Binds 2 divalent metal cations. Magnesium or manganese.</text>
</comment>
<evidence type="ECO:0000256" key="5">
    <source>
        <dbReference type="ARBA" id="ARBA00022695"/>
    </source>
</evidence>
<evidence type="ECO:0000313" key="20">
    <source>
        <dbReference type="EMBL" id="MBB6091591.1"/>
    </source>
</evidence>
<dbReference type="Gene3D" id="3.30.420.10">
    <property type="entry name" value="Ribonuclease H-like superfamily/Ribonuclease H"/>
    <property type="match status" value="1"/>
</dbReference>
<name>A0A841HEP8_9GAMM</name>
<feature type="binding site" evidence="16">
    <location>
        <position position="158"/>
    </location>
    <ligand>
        <name>substrate</name>
    </ligand>
</feature>
<dbReference type="SMART" id="SM00479">
    <property type="entry name" value="EXOIII"/>
    <property type="match status" value="1"/>
</dbReference>
<dbReference type="GO" id="GO:0005829">
    <property type="term" value="C:cytosol"/>
    <property type="evidence" value="ECO:0007669"/>
    <property type="project" value="TreeGrafter"/>
</dbReference>
<dbReference type="CDD" id="cd06131">
    <property type="entry name" value="DNA_pol_III_epsilon_Ecoli_like"/>
    <property type="match status" value="1"/>
</dbReference>
<dbReference type="GO" id="GO:0003887">
    <property type="term" value="F:DNA-directed DNA polymerase activity"/>
    <property type="evidence" value="ECO:0007669"/>
    <property type="project" value="UniProtKB-KW"/>
</dbReference>
<evidence type="ECO:0000256" key="3">
    <source>
        <dbReference type="ARBA" id="ARBA00020352"/>
    </source>
</evidence>
<dbReference type="EC" id="2.7.7.7" evidence="2 18"/>
<comment type="cofactor">
    <cofactor evidence="1 18">
        <name>Mn(2+)</name>
        <dbReference type="ChEBI" id="CHEBI:29035"/>
    </cofactor>
</comment>
<dbReference type="InterPro" id="IPR036397">
    <property type="entry name" value="RNaseH_sf"/>
</dbReference>
<feature type="binding site" evidence="17">
    <location>
        <position position="9"/>
    </location>
    <ligand>
        <name>a divalent metal cation</name>
        <dbReference type="ChEBI" id="CHEBI:60240"/>
        <label>1</label>
        <note>catalytic</note>
    </ligand>
</feature>
<dbReference type="RefSeq" id="WP_184329381.1">
    <property type="nucleotide sequence ID" value="NZ_JACHHZ010000001.1"/>
</dbReference>
<sequence length="247" mass="27662">MRQIILDTETTGLEPEQGHRIIEIGCVEIVRRRKTGRTFHRYIRPDREVDRGALQVHGITNEFLAQQPRFAEIAEEFLEFVTGAELIIHNAAFDVAFLNAELRRLEGPRRQVADLCGVLDTLPMARMMHPGQRNTLDALCKRYGVDNSHRELHGALLDAQILLDVYLAMTGGQTALVLGESQEERISVVVEREMAVRPVGELRIILASPDELAAHDRSLNAVDKASGKKTLWRAMEAEPPALAANMN</sequence>
<keyword evidence="13 17" id="KW-0464">Manganese</keyword>
<evidence type="ECO:0000256" key="13">
    <source>
        <dbReference type="ARBA" id="ARBA00023211"/>
    </source>
</evidence>
<feature type="binding site" evidence="17">
    <location>
        <position position="7"/>
    </location>
    <ligand>
        <name>a divalent metal cation</name>
        <dbReference type="ChEBI" id="CHEBI:60240"/>
        <label>1</label>
        <note>catalytic</note>
    </ligand>
</feature>
<protein>
    <recommendedName>
        <fullName evidence="3 18">DNA polymerase III subunit epsilon</fullName>
        <ecNumber evidence="2 18">2.7.7.7</ecNumber>
    </recommendedName>
</protein>
<keyword evidence="11 17" id="KW-0460">Magnesium</keyword>
<accession>A0A841HEP8</accession>
<keyword evidence="12 18" id="KW-0239">DNA-directed DNA polymerase</keyword>
<gene>
    <name evidence="18" type="primary">dnaQ</name>
    <name evidence="20" type="ORF">HNQ60_000437</name>
</gene>
<comment type="catalytic activity">
    <reaction evidence="14 18">
        <text>DNA(n) + a 2'-deoxyribonucleoside 5'-triphosphate = DNA(n+1) + diphosphate</text>
        <dbReference type="Rhea" id="RHEA:22508"/>
        <dbReference type="Rhea" id="RHEA-COMP:17339"/>
        <dbReference type="Rhea" id="RHEA-COMP:17340"/>
        <dbReference type="ChEBI" id="CHEBI:33019"/>
        <dbReference type="ChEBI" id="CHEBI:61560"/>
        <dbReference type="ChEBI" id="CHEBI:173112"/>
        <dbReference type="EC" id="2.7.7.7"/>
    </reaction>
</comment>
<dbReference type="NCBIfam" id="TIGR01406">
    <property type="entry name" value="dnaQ_proteo"/>
    <property type="match status" value="1"/>
</dbReference>
<evidence type="ECO:0000256" key="8">
    <source>
        <dbReference type="ARBA" id="ARBA00022723"/>
    </source>
</evidence>
<evidence type="ECO:0000256" key="14">
    <source>
        <dbReference type="ARBA" id="ARBA00049244"/>
    </source>
</evidence>
<comment type="caution">
    <text evidence="20">The sequence shown here is derived from an EMBL/GenBank/DDBJ whole genome shotgun (WGS) entry which is preliminary data.</text>
</comment>
<feature type="binding site" evidence="16">
    <location>
        <position position="7"/>
    </location>
    <ligand>
        <name>substrate</name>
    </ligand>
</feature>
<feature type="binding site" evidence="17">
    <location>
        <position position="158"/>
    </location>
    <ligand>
        <name>a divalent metal cation</name>
        <dbReference type="ChEBI" id="CHEBI:60240"/>
        <label>1</label>
        <note>catalytic</note>
    </ligand>
</feature>
<evidence type="ECO:0000256" key="11">
    <source>
        <dbReference type="ARBA" id="ARBA00022842"/>
    </source>
</evidence>
<dbReference type="InterPro" id="IPR006054">
    <property type="entry name" value="DnaQ"/>
</dbReference>
<evidence type="ECO:0000256" key="15">
    <source>
        <dbReference type="PIRSR" id="PIRSR606309-1"/>
    </source>
</evidence>
<dbReference type="EMBL" id="JACHHZ010000001">
    <property type="protein sequence ID" value="MBB6091591.1"/>
    <property type="molecule type" value="Genomic_DNA"/>
</dbReference>
<keyword evidence="6 18" id="KW-0235">DNA replication</keyword>
<evidence type="ECO:0000256" key="7">
    <source>
        <dbReference type="ARBA" id="ARBA00022722"/>
    </source>
</evidence>
<evidence type="ECO:0000256" key="9">
    <source>
        <dbReference type="ARBA" id="ARBA00022801"/>
    </source>
</evidence>
<dbReference type="NCBIfam" id="TIGR00573">
    <property type="entry name" value="dnaq"/>
    <property type="match status" value="1"/>
</dbReference>
<dbReference type="Proteomes" id="UP000588068">
    <property type="component" value="Unassembled WGS sequence"/>
</dbReference>
<dbReference type="AlphaFoldDB" id="A0A841HEP8"/>
<comment type="function">
    <text evidence="18">DNA polymerase III is a complex, multichain enzyme responsible for most of the replicative synthesis in bacteria. The epsilon subunit contain the editing function and is a proofreading 3'-5' exonuclease.</text>
</comment>
<keyword evidence="21" id="KW-1185">Reference proteome</keyword>
<organism evidence="20 21">
    <name type="scientific">Povalibacter uvarum</name>
    <dbReference type="NCBI Taxonomy" id="732238"/>
    <lineage>
        <taxon>Bacteria</taxon>
        <taxon>Pseudomonadati</taxon>
        <taxon>Pseudomonadota</taxon>
        <taxon>Gammaproteobacteria</taxon>
        <taxon>Steroidobacterales</taxon>
        <taxon>Steroidobacteraceae</taxon>
        <taxon>Povalibacter</taxon>
    </lineage>
</organism>
<feature type="active site" description="Proton acceptor" evidence="15">
    <location>
        <position position="153"/>
    </location>
</feature>
<dbReference type="SUPFAM" id="SSF53098">
    <property type="entry name" value="Ribonuclease H-like"/>
    <property type="match status" value="1"/>
</dbReference>